<name>A0A8S5T2F8_9CAUD</name>
<proteinExistence type="predicted"/>
<organism evidence="1">
    <name type="scientific">Myoviridae sp. ctqfO1</name>
    <dbReference type="NCBI Taxonomy" id="2827710"/>
    <lineage>
        <taxon>Viruses</taxon>
        <taxon>Duplodnaviria</taxon>
        <taxon>Heunggongvirae</taxon>
        <taxon>Uroviricota</taxon>
        <taxon>Caudoviricetes</taxon>
    </lineage>
</organism>
<reference evidence="1" key="1">
    <citation type="journal article" date="2021" name="Proc. Natl. Acad. Sci. U.S.A.">
        <title>A Catalog of Tens of Thousands of Viruses from Human Metagenomes Reveals Hidden Associations with Chronic Diseases.</title>
        <authorList>
            <person name="Tisza M.J."/>
            <person name="Buck C.B."/>
        </authorList>
    </citation>
    <scope>NUCLEOTIDE SEQUENCE</scope>
    <source>
        <strain evidence="1">CtqfO1</strain>
    </source>
</reference>
<accession>A0A8S5T2F8</accession>
<protein>
    <submittedName>
        <fullName evidence="1">Uncharacterized protein</fullName>
    </submittedName>
</protein>
<dbReference type="EMBL" id="BK032734">
    <property type="protein sequence ID" value="DAF57501.1"/>
    <property type="molecule type" value="Genomic_DNA"/>
</dbReference>
<sequence>MFSRQNGIRVYLPSLTDGVRRKSYEVLVHFNCLLSA</sequence>
<evidence type="ECO:0000313" key="1">
    <source>
        <dbReference type="EMBL" id="DAF57501.1"/>
    </source>
</evidence>